<evidence type="ECO:0000313" key="4">
    <source>
        <dbReference type="EMBL" id="EPF81580.1"/>
    </source>
</evidence>
<sequence>MKIYQVDAFSSQVFAGNAAAVIILDDWLNDEVMQKIAMENNLSETSFSKKIDDNNYEIRWFSPVKEVQFCGYGTLATSFIIFKENPQLTRIIFKVKGLGNFYIRKGHDDRIIMDLPIQPPTLVETIPEDLKNSLNQDFSAVSVYANDQAYIVVYPDPESVLAEQPNFQLIKNLGGKRVAITALNNFKNDDFNHIDIISRYFTPSMGIDEDPVTGSLHTSLIPLWQPMIDKKVIAAYQASKRGGILYCELLENNRIEITGHCKLYLEGKIYI</sequence>
<keyword evidence="2" id="KW-0413">Isomerase</keyword>
<evidence type="ECO:0000256" key="3">
    <source>
        <dbReference type="PIRSR" id="PIRSR016184-1"/>
    </source>
</evidence>
<dbReference type="HOGENOM" id="CLU_048756_2_0_6"/>
<keyword evidence="5" id="KW-1185">Reference proteome</keyword>
<dbReference type="STRING" id="632955.GCA_000829675_02087"/>
<protein>
    <recommendedName>
        <fullName evidence="6">PhzF family phenazine biosynthesis protein</fullName>
    </recommendedName>
</protein>
<comment type="caution">
    <text evidence="4">The sequence shown here is derived from an EMBL/GenBank/DDBJ whole genome shotgun (WGS) entry which is preliminary data.</text>
</comment>
<dbReference type="Gene3D" id="3.10.310.10">
    <property type="entry name" value="Diaminopimelate Epimerase, Chain A, domain 1"/>
    <property type="match status" value="2"/>
</dbReference>
<accession>S3NNA1</accession>
<dbReference type="GO" id="GO:0005737">
    <property type="term" value="C:cytoplasm"/>
    <property type="evidence" value="ECO:0007669"/>
    <property type="project" value="TreeGrafter"/>
</dbReference>
<dbReference type="PANTHER" id="PTHR13774">
    <property type="entry name" value="PHENAZINE BIOSYNTHESIS PROTEIN"/>
    <property type="match status" value="1"/>
</dbReference>
<gene>
    <name evidence="4" type="ORF">F945_00214</name>
</gene>
<evidence type="ECO:0000256" key="1">
    <source>
        <dbReference type="ARBA" id="ARBA00008270"/>
    </source>
</evidence>
<dbReference type="NCBIfam" id="TIGR00654">
    <property type="entry name" value="PhzF_family"/>
    <property type="match status" value="1"/>
</dbReference>
<dbReference type="Pfam" id="PF02567">
    <property type="entry name" value="PhzC-PhzF"/>
    <property type="match status" value="1"/>
</dbReference>
<dbReference type="PATRIC" id="fig|421052.3.peg.214"/>
<dbReference type="Proteomes" id="UP000014568">
    <property type="component" value="Unassembled WGS sequence"/>
</dbReference>
<evidence type="ECO:0008006" key="6">
    <source>
        <dbReference type="Google" id="ProtNLM"/>
    </source>
</evidence>
<dbReference type="SUPFAM" id="SSF54506">
    <property type="entry name" value="Diaminopimelate epimerase-like"/>
    <property type="match status" value="1"/>
</dbReference>
<evidence type="ECO:0000256" key="2">
    <source>
        <dbReference type="ARBA" id="ARBA00023235"/>
    </source>
</evidence>
<dbReference type="OrthoDB" id="9788221at2"/>
<dbReference type="EMBL" id="ATGI01000002">
    <property type="protein sequence ID" value="EPF81580.1"/>
    <property type="molecule type" value="Genomic_DNA"/>
</dbReference>
<organism evidence="4 5">
    <name type="scientific">Acinetobacter rudis CIP 110305</name>
    <dbReference type="NCBI Taxonomy" id="421052"/>
    <lineage>
        <taxon>Bacteria</taxon>
        <taxon>Pseudomonadati</taxon>
        <taxon>Pseudomonadota</taxon>
        <taxon>Gammaproteobacteria</taxon>
        <taxon>Moraxellales</taxon>
        <taxon>Moraxellaceae</taxon>
        <taxon>Acinetobacter</taxon>
    </lineage>
</organism>
<dbReference type="GO" id="GO:0016853">
    <property type="term" value="F:isomerase activity"/>
    <property type="evidence" value="ECO:0007669"/>
    <property type="project" value="UniProtKB-KW"/>
</dbReference>
<dbReference type="RefSeq" id="WP_016654664.1">
    <property type="nucleotide sequence ID" value="NZ_KE340348.1"/>
</dbReference>
<evidence type="ECO:0000313" key="5">
    <source>
        <dbReference type="Proteomes" id="UP000014568"/>
    </source>
</evidence>
<reference evidence="4 5" key="1">
    <citation type="submission" date="2013-06" db="EMBL/GenBank/DDBJ databases">
        <title>The Genome Sequence of Acinetobacter rudis CIP 110305.</title>
        <authorList>
            <consortium name="The Broad Institute Genome Sequencing Platform"/>
            <consortium name="The Broad Institute Genome Sequencing Center for Infectious Disease"/>
            <person name="Cerqueira G."/>
            <person name="Feldgarden M."/>
            <person name="Courvalin P."/>
            <person name="Perichon B."/>
            <person name="Grillot-Courvalin C."/>
            <person name="Clermont D."/>
            <person name="Rocha E."/>
            <person name="Yoon E.-J."/>
            <person name="Nemec A."/>
            <person name="Young S.K."/>
            <person name="Zeng Q."/>
            <person name="Gargeya S."/>
            <person name="Fitzgerald M."/>
            <person name="Abouelleil A."/>
            <person name="Alvarado L."/>
            <person name="Berlin A.M."/>
            <person name="Chapman S.B."/>
            <person name="Dewar J."/>
            <person name="Goldberg J."/>
            <person name="Griggs A."/>
            <person name="Gujja S."/>
            <person name="Hansen M."/>
            <person name="Howarth C."/>
            <person name="Imamovic A."/>
            <person name="Larimer J."/>
            <person name="McCowan C."/>
            <person name="Murphy C."/>
            <person name="Pearson M."/>
            <person name="Priest M."/>
            <person name="Roberts A."/>
            <person name="Saif S."/>
            <person name="Shea T."/>
            <person name="Sykes S."/>
            <person name="Wortman J."/>
            <person name="Nusbaum C."/>
            <person name="Birren B."/>
        </authorList>
    </citation>
    <scope>NUCLEOTIDE SEQUENCE [LARGE SCALE GENOMIC DNA]</scope>
    <source>
        <strain evidence="4 5">CIP 110305</strain>
    </source>
</reference>
<name>S3NNA1_9GAMM</name>
<dbReference type="AlphaFoldDB" id="S3NNA1"/>
<proteinExistence type="inferred from homology"/>
<dbReference type="eggNOG" id="COG0384">
    <property type="taxonomic scope" value="Bacteria"/>
</dbReference>
<dbReference type="InterPro" id="IPR003719">
    <property type="entry name" value="Phenazine_PhzF-like"/>
</dbReference>
<feature type="active site" evidence="3">
    <location>
        <position position="44"/>
    </location>
</feature>
<dbReference type="PIRSF" id="PIRSF016184">
    <property type="entry name" value="PhzC_PhzF"/>
    <property type="match status" value="1"/>
</dbReference>
<dbReference type="PANTHER" id="PTHR13774:SF17">
    <property type="entry name" value="PHENAZINE BIOSYNTHESIS-LIKE DOMAIN-CONTAINING PROTEIN"/>
    <property type="match status" value="1"/>
</dbReference>
<comment type="similarity">
    <text evidence="1">Belongs to the PhzF family.</text>
</comment>